<organism evidence="1">
    <name type="scientific">Bacillus cereus</name>
    <dbReference type="NCBI Taxonomy" id="1396"/>
    <lineage>
        <taxon>Bacteria</taxon>
        <taxon>Bacillati</taxon>
        <taxon>Bacillota</taxon>
        <taxon>Bacilli</taxon>
        <taxon>Bacillales</taxon>
        <taxon>Bacillaceae</taxon>
        <taxon>Bacillus</taxon>
        <taxon>Bacillus cereus group</taxon>
    </lineage>
</organism>
<dbReference type="EMBL" id="KJ433552">
    <property type="protein sequence ID" value="AJA74458.1"/>
    <property type="molecule type" value="Genomic_DNA"/>
</dbReference>
<dbReference type="Pfam" id="PF12495">
    <property type="entry name" value="Vip3A_N"/>
    <property type="match status" value="1"/>
</dbReference>
<accession>A0A161VD83</accession>
<proteinExistence type="predicted"/>
<reference evidence="1" key="1">
    <citation type="submission" date="2014-02" db="EMBL/GenBank/DDBJ databases">
        <title>Novel Vip3-related protein from Bacillus thuringiensis HS66.</title>
        <authorList>
            <person name="Zhang W."/>
            <person name="Wu Z."/>
            <person name="Qian J."/>
            <person name="Wang R."/>
        </authorList>
    </citation>
    <scope>NUCLEOTIDE SEQUENCE</scope>
    <source>
        <strain evidence="1">HS66</strain>
    </source>
</reference>
<sequence length="943" mass="104772">MVTTKMIPRLKALPDFIDDFNGVYGFMNNISDLIGTIFGINTGDSSLDAVLENQELLQQMMDQMNTIQSTLDDIMENQSISEDVLLQLRSLAGEQLELSKSINTELVKIEGILNTYLPAISSMVNKVYSQTSMINQKVDKLLQLMAFALQELDYLKDNVVLNSSIIEITPHVQKLVYVNSKFLALSRNYMQGKGMSIDRMQELIQWAKSIVDTDMNSFEFSVDTLHNVIMGDNLYKKSALATFADVLLDDASQYGDFGTPVAKFYTFYSSLATLQINAYLCLTFARKVLGLTQIEYQITMQERISSQNQLFINLIEDKNVSSYLEVEGIASHLPATEEIKSFDLQAKDGYAFIGLEFISDGDEYTVKAYQAKVDKNFSVYADTVEEIISDNLMKVFTYYYLDPGMKHVKFPLSGNLTGATNTLITRVGFGCKNNQSKDPKVYAYIDADFSPYNPYTGEIMKEGTQTISLEGNEDTVNAYGIWPMGLLGDLYMAPLKSLFLSVDADNASYVDATDAVLNFGGESYLPTILSKEYDANFIMYSHIKNTDQMDMNMLMNGDFEKGVDNWSLIEPMDLAEGEGVNGSNALKGHLGASNGKATQSVYLEPNTTYKLKAYGKVDADGSKGEIGIQDIYGHFWKYQEFSSLQYTPVELEFKTSDDTLNLCIYYQSRNGTSWIDNFELFDLTLEKGNLIANPSFIFGGISHWIADGGVTVVEGKGMFNSYAAQIKGKGRISQQVSMKPNTHYKLEAYVKVDNTNTTAQIGYGQNYVTCNSTSFTPVTVKFSTGDSPLNTEDSVYCINTSNQGTVWADNFVLHEVPNLIINGDFKQLNPVASWTLSPSDNGEISIVAKGISIFNKGQISQKVKLKPNTKYTLTAYIAAYGGVAKLGYGNTSTACTSKDLKQVSVDFVTSSNPNNDSVYLSNETEGNCFVIGNKFELYESDQI</sequence>
<dbReference type="AlphaFoldDB" id="A0A161VD83"/>
<evidence type="ECO:0000313" key="1">
    <source>
        <dbReference type="EMBL" id="AJA74458.1"/>
    </source>
</evidence>
<dbReference type="SUPFAM" id="SSF49785">
    <property type="entry name" value="Galactose-binding domain-like"/>
    <property type="match status" value="1"/>
</dbReference>
<name>A0A161VD83_BACCE</name>
<dbReference type="InterPro" id="IPR008979">
    <property type="entry name" value="Galactose-bd-like_sf"/>
</dbReference>
<dbReference type="InterPro" id="IPR022180">
    <property type="entry name" value="Vip3"/>
</dbReference>
<protein>
    <submittedName>
        <fullName evidence="1">Vip3-related protein</fullName>
    </submittedName>
</protein>
<dbReference type="Gene3D" id="2.60.120.260">
    <property type="entry name" value="Galactose-binding domain-like"/>
    <property type="match status" value="3"/>
</dbReference>
<gene>
    <name evidence="1" type="primary">vip3</name>
</gene>